<feature type="chain" id="PRO_5047448972" evidence="1">
    <location>
        <begin position="26"/>
        <end position="254"/>
    </location>
</feature>
<dbReference type="Gene3D" id="2.160.20.10">
    <property type="entry name" value="Single-stranded right-handed beta-helix, Pectin lyase-like"/>
    <property type="match status" value="1"/>
</dbReference>
<dbReference type="RefSeq" id="WP_221603829.1">
    <property type="nucleotide sequence ID" value="NZ_JAIGNU010000004.1"/>
</dbReference>
<keyword evidence="4" id="KW-1185">Reference proteome</keyword>
<dbReference type="Pfam" id="PF13229">
    <property type="entry name" value="Beta_helix"/>
    <property type="match status" value="1"/>
</dbReference>
<dbReference type="InterPro" id="IPR011050">
    <property type="entry name" value="Pectin_lyase_fold/virulence"/>
</dbReference>
<gene>
    <name evidence="3" type="ORF">K3181_14440</name>
</gene>
<accession>A0ABS7JYA5</accession>
<evidence type="ECO:0000313" key="3">
    <source>
        <dbReference type="EMBL" id="MBX7502637.1"/>
    </source>
</evidence>
<feature type="domain" description="Right handed beta helix" evidence="2">
    <location>
        <begin position="95"/>
        <end position="238"/>
    </location>
</feature>
<organism evidence="3 4">
    <name type="scientific">Qipengyuania mesophila</name>
    <dbReference type="NCBI Taxonomy" id="2867246"/>
    <lineage>
        <taxon>Bacteria</taxon>
        <taxon>Pseudomonadati</taxon>
        <taxon>Pseudomonadota</taxon>
        <taxon>Alphaproteobacteria</taxon>
        <taxon>Sphingomonadales</taxon>
        <taxon>Erythrobacteraceae</taxon>
        <taxon>Qipengyuania</taxon>
    </lineage>
</organism>
<evidence type="ECO:0000259" key="2">
    <source>
        <dbReference type="Pfam" id="PF13229"/>
    </source>
</evidence>
<protein>
    <submittedName>
        <fullName evidence="3">Right-handed parallel beta-helix repeat-containing protein</fullName>
    </submittedName>
</protein>
<dbReference type="InterPro" id="IPR039448">
    <property type="entry name" value="Beta_helix"/>
</dbReference>
<comment type="caution">
    <text evidence="3">The sequence shown here is derived from an EMBL/GenBank/DDBJ whole genome shotgun (WGS) entry which is preliminary data.</text>
</comment>
<reference evidence="3 4" key="1">
    <citation type="submission" date="2021-08" db="EMBL/GenBank/DDBJ databases">
        <title>Comparative Genomics Analysis of the Genus Qipengyuania Reveals Extensive Genetic Diversity and Metabolic Versatility, Including the Description of Fifteen Novel Species.</title>
        <authorList>
            <person name="Liu Y."/>
        </authorList>
    </citation>
    <scope>NUCLEOTIDE SEQUENCE [LARGE SCALE GENOMIC DNA]</scope>
    <source>
        <strain evidence="3 4">YG27</strain>
    </source>
</reference>
<feature type="signal peptide" evidence="1">
    <location>
        <begin position="1"/>
        <end position="25"/>
    </location>
</feature>
<name>A0ABS7JYA5_9SPHN</name>
<proteinExistence type="predicted"/>
<dbReference type="EMBL" id="JAIGNU010000004">
    <property type="protein sequence ID" value="MBX7502637.1"/>
    <property type="molecule type" value="Genomic_DNA"/>
</dbReference>
<dbReference type="Proteomes" id="UP000782554">
    <property type="component" value="Unassembled WGS sequence"/>
</dbReference>
<keyword evidence="1" id="KW-0732">Signal</keyword>
<evidence type="ECO:0000256" key="1">
    <source>
        <dbReference type="SAM" id="SignalP"/>
    </source>
</evidence>
<dbReference type="SUPFAM" id="SSF51126">
    <property type="entry name" value="Pectin lyase-like"/>
    <property type="match status" value="1"/>
</dbReference>
<sequence length="254" mass="26777">MKRLFKRFVAAVVLSLSLFAVPASAQATRTWVSGVGDDANPCSRTAPCKTLAGAISKTAAAGEINILDPAGIGSVTITKSITIQGEGTLGSILASGTNGIIINAATTDRVVIQNIEIEGFGGSCVSGIKILSANQVSVINTTILACQNGIEVANTNDLMMTIDQCEFIDNTGYGINYTTSVGRSRAWVTRNVFAFNDLAQVRMNGPQQKMSIDDNKFAGPSGTFVLNNNAQLTSYGNNLFDDVPPTGYQLKQQN</sequence>
<dbReference type="InterPro" id="IPR012334">
    <property type="entry name" value="Pectin_lyas_fold"/>
</dbReference>
<evidence type="ECO:0000313" key="4">
    <source>
        <dbReference type="Proteomes" id="UP000782554"/>
    </source>
</evidence>